<evidence type="ECO:0000313" key="9">
    <source>
        <dbReference type="Proteomes" id="UP000646484"/>
    </source>
</evidence>
<organism evidence="8 9">
    <name type="scientific">Butyricimonas hominis</name>
    <dbReference type="NCBI Taxonomy" id="2763032"/>
    <lineage>
        <taxon>Bacteria</taxon>
        <taxon>Pseudomonadati</taxon>
        <taxon>Bacteroidota</taxon>
        <taxon>Bacteroidia</taxon>
        <taxon>Bacteroidales</taxon>
        <taxon>Odoribacteraceae</taxon>
        <taxon>Butyricimonas</taxon>
    </lineage>
</organism>
<evidence type="ECO:0000256" key="2">
    <source>
        <dbReference type="ARBA" id="ARBA00006275"/>
    </source>
</evidence>
<name>A0ABR7D256_9BACT</name>
<dbReference type="RefSeq" id="WP_186976467.1">
    <property type="nucleotide sequence ID" value="NZ_JACOOH010000005.1"/>
</dbReference>
<comment type="similarity">
    <text evidence="2">Belongs to the SusD family.</text>
</comment>
<comment type="subcellular location">
    <subcellularLocation>
        <location evidence="1">Cell outer membrane</location>
    </subcellularLocation>
</comment>
<evidence type="ECO:0000256" key="4">
    <source>
        <dbReference type="ARBA" id="ARBA00023136"/>
    </source>
</evidence>
<dbReference type="Proteomes" id="UP000646484">
    <property type="component" value="Unassembled WGS sequence"/>
</dbReference>
<evidence type="ECO:0000256" key="1">
    <source>
        <dbReference type="ARBA" id="ARBA00004442"/>
    </source>
</evidence>
<dbReference type="InterPro" id="IPR012944">
    <property type="entry name" value="SusD_RagB_dom"/>
</dbReference>
<evidence type="ECO:0000313" key="8">
    <source>
        <dbReference type="EMBL" id="MBC5622025.1"/>
    </source>
</evidence>
<keyword evidence="9" id="KW-1185">Reference proteome</keyword>
<proteinExistence type="inferred from homology"/>
<evidence type="ECO:0000259" key="6">
    <source>
        <dbReference type="Pfam" id="PF07980"/>
    </source>
</evidence>
<evidence type="ECO:0000256" key="5">
    <source>
        <dbReference type="ARBA" id="ARBA00023237"/>
    </source>
</evidence>
<dbReference type="Gene3D" id="1.25.40.390">
    <property type="match status" value="1"/>
</dbReference>
<dbReference type="Pfam" id="PF07980">
    <property type="entry name" value="SusD_RagB"/>
    <property type="match status" value="1"/>
</dbReference>
<gene>
    <name evidence="8" type="ORF">H8S64_13030</name>
</gene>
<evidence type="ECO:0000256" key="3">
    <source>
        <dbReference type="ARBA" id="ARBA00022729"/>
    </source>
</evidence>
<dbReference type="SUPFAM" id="SSF48452">
    <property type="entry name" value="TPR-like"/>
    <property type="match status" value="1"/>
</dbReference>
<dbReference type="CDD" id="cd08977">
    <property type="entry name" value="SusD"/>
    <property type="match status" value="1"/>
</dbReference>
<reference evidence="8 9" key="1">
    <citation type="submission" date="2020-08" db="EMBL/GenBank/DDBJ databases">
        <title>Genome public.</title>
        <authorList>
            <person name="Liu C."/>
            <person name="Sun Q."/>
        </authorList>
    </citation>
    <scope>NUCLEOTIDE SEQUENCE [LARGE SCALE GENOMIC DNA]</scope>
    <source>
        <strain evidence="8 9">NSJ-56</strain>
    </source>
</reference>
<dbReference type="InterPro" id="IPR011990">
    <property type="entry name" value="TPR-like_helical_dom_sf"/>
</dbReference>
<keyword evidence="5" id="KW-0998">Cell outer membrane</keyword>
<dbReference type="Pfam" id="PF14322">
    <property type="entry name" value="SusD-like_3"/>
    <property type="match status" value="1"/>
</dbReference>
<feature type="domain" description="RagB/SusD" evidence="6">
    <location>
        <begin position="356"/>
        <end position="487"/>
    </location>
</feature>
<protein>
    <submittedName>
        <fullName evidence="8">RagB/SusD family nutrient uptake outer membrane protein</fullName>
    </submittedName>
</protein>
<dbReference type="InterPro" id="IPR033985">
    <property type="entry name" value="SusD-like_N"/>
</dbReference>
<evidence type="ECO:0000259" key="7">
    <source>
        <dbReference type="Pfam" id="PF14322"/>
    </source>
</evidence>
<keyword evidence="4" id="KW-0472">Membrane</keyword>
<comment type="caution">
    <text evidence="8">The sequence shown here is derived from an EMBL/GenBank/DDBJ whole genome shotgun (WGS) entry which is preliminary data.</text>
</comment>
<dbReference type="EMBL" id="JACOOH010000005">
    <property type="protein sequence ID" value="MBC5622025.1"/>
    <property type="molecule type" value="Genomic_DNA"/>
</dbReference>
<feature type="domain" description="SusD-like N-terminal" evidence="7">
    <location>
        <begin position="19"/>
        <end position="231"/>
    </location>
</feature>
<sequence>MKSKLFLLFLALCFIQCDDFLEEQSQSEVRPSTVSDMEKILESGAYPTEEMGALMNRKTEIFTDNVRSNIVEAGYQAQKENEMWRFRWDLLMFNEDGGGNDISFWKVPYERIMGCNLVLEYIDQMAGSDVKKAHIKGESYVLRGLYYYILVNFFGVPYNYGDPTINSGVPLKLNTGVTDEKFKRNSVAECYEQILEDLETGTRLMKEGQEAQSNDVLRLRYPVGWALLSRVCLHMNKWDEVICYADSVLDIHPQLFEMKSATSYSSGVYDSRTPMELLWCCVEKDEDTMALYPCSPSEELLDLYVLYDIKEGLSDLRIVTSNTFAYFVKPTWGDYAGIYVNSKKGVNGTYWVNGGIRTAEVYLNRAEAYIRKYIETHNEEDAYLALNDLNELRRNRLSAGYVDMTMADFTNADELLEFCLRERRRELCYEGNHRWFDLRRLGMPEITHIFLDNDNGHETKYVLQKNDSRYVLPIPGEVLRRNPNLTEIVNGNNK</sequence>
<accession>A0ABR7D256</accession>
<keyword evidence="3" id="KW-0732">Signal</keyword>